<protein>
    <submittedName>
        <fullName evidence="1">Uncharacterized protein</fullName>
    </submittedName>
</protein>
<keyword evidence="2" id="KW-1185">Reference proteome</keyword>
<sequence>MEERNVLEYAEVIIDRQRDKINELEKKLLELRSSSEELQKNALKNDEENKTLRLELNRKNENDMLLSMQMNKGNEFLQKISVLEKQLLKRDTLLEELNNLLKKRKYEYEILLQEKENLINTINTLRIDICKSKKDENLKQQEFLHNEKENEKLLNLYKNNNEELNITKRCLIQIESELHMYKKQNEQQKIEIQKLYKIISCMNKERILTPPVILALQNDYGKKLKNKSINEHVQLKAIQDSSPSIITNKENKLTTLKQMNNEKNTQEKLAYSENLLKLNLMQSEEQKDLFNKIVEMLNRIKDTKTIDNKVDFFFSSNVLHYFRRNTAGKLTSPNNSSINNSDGSTTESEDGLDQFSNVSSYIDSKKQMYKKKTRKKKEKKTRKKKKKEKKKKMKDDTVHMYSSAKINKMDKIIKKKYEQKGKCSITGTDDNTCDHYMSTDSISTESANVSDNSMRNSSMENSILRNNSVSNSSGSYDYSSDFNTSNEEFKSEDRSRSDTEETDNAHLKDKYSYNKGEKYNLLNYENYKERFIGVTNKEIFIYNKKNDEEPMYIIRCKNLKRIKMLYNNQIYVIKHTPFYNISEKHYFLIKNDDKSLRIFYALQYAGFIKENKDKFIGDQENKKNYMFRRNNNYNDNKIQNLNNQSERNSCYTKLNSTTPEVMVNIFTPNGIDESGKDVPYTCNNVLLKGDPKNNHLIFINFEKKNSFINCENYYKKYKNNKFILYFNSFKDQHIIIPKTKDSANLLHVILNKMIWKNSNHNKEVCNKPMHSDGDIKSSTASSYTYDKFTKRIDNYKDIEETLERRERKEIKGVKKRGINKGKEGEHEYKNESYRKSESQRKREIEREGSAKESVRESAKKSVRESAKESVRESARESIRESARESIRESKGGSRGGSEGESKGGSEGGKESDTGRTKNDTPSLGSTSSKKGDTFLIKDNVLYISKDGTPFKKDQVDFNDYNTFKFMNKNLKILKDDYLNELTFVKSEENKDEETYIFQYPKREKYNHLVSKLNNNNFDVIEKDLYDKIKKEDKKDEDETKMIDNKSETKDEEEVGKKEKADQFIKNNQVVVIEKGVLSIYKDYGNENSVPIMRFISDSSDVHANEQNGEISIKDSSKDSNEKIVLDCLNKTEFHRWKSALCFGGFIKGENISISYMNLKKHIFSINLFDNLNIKSLVHVEGKFIYIYPNNKINKPLFSFDKEKIELTLFPELRKIRIYLQRETIYEQRYDITIPLARDFTSIKEQIEKNNFHTLSSKKTQKIKKPFVLCKSNIIAIHKDKYKLKPELILEKKNCTVSFDKNKHIITFKIKNKFDTAREDTKTITLTNEINFNKWMVTLKLASFIPGYNFEGNITFPTIAFGHTCPEAASLLKKRSSLMNLFKK</sequence>
<dbReference type="Proteomes" id="UP001056978">
    <property type="component" value="Chromosome 14"/>
</dbReference>
<comment type="caution">
    <text evidence="1">The sequence shown here is derived from an EMBL/GenBank/DDBJ whole genome shotgun (WGS) entry which is preliminary data.</text>
</comment>
<accession>A0ACB9Y0Z6</accession>
<proteinExistence type="predicted"/>
<organism evidence="1 2">
    <name type="scientific">Plasmodium brasilianum</name>
    <dbReference type="NCBI Taxonomy" id="5824"/>
    <lineage>
        <taxon>Eukaryota</taxon>
        <taxon>Sar</taxon>
        <taxon>Alveolata</taxon>
        <taxon>Apicomplexa</taxon>
        <taxon>Aconoidasida</taxon>
        <taxon>Haemosporida</taxon>
        <taxon>Plasmodiidae</taxon>
        <taxon>Plasmodium</taxon>
        <taxon>Plasmodium (Plasmodium)</taxon>
    </lineage>
</organism>
<evidence type="ECO:0000313" key="1">
    <source>
        <dbReference type="EMBL" id="KAI4834762.1"/>
    </source>
</evidence>
<gene>
    <name evidence="1" type="ORF">MKS88_005441</name>
</gene>
<evidence type="ECO:0000313" key="2">
    <source>
        <dbReference type="Proteomes" id="UP001056978"/>
    </source>
</evidence>
<reference evidence="1" key="1">
    <citation type="submission" date="2022-06" db="EMBL/GenBank/DDBJ databases">
        <title>The First Complete Genome of the Simian Malaria Parasite Plasmodium brasilianum.</title>
        <authorList>
            <person name="Bajic M."/>
            <person name="Ravishankar S."/>
        </authorList>
    </citation>
    <scope>NUCLEOTIDE SEQUENCE</scope>
    <source>
        <strain evidence="1">Bolivian I</strain>
    </source>
</reference>
<name>A0ACB9Y0Z6_PLABR</name>
<dbReference type="EMBL" id="CM043782">
    <property type="protein sequence ID" value="KAI4834762.1"/>
    <property type="molecule type" value="Genomic_DNA"/>
</dbReference>